<evidence type="ECO:0000313" key="2">
    <source>
        <dbReference type="EMBL" id="KRH65876.1"/>
    </source>
</evidence>
<keyword evidence="1" id="KW-0812">Transmembrane</keyword>
<sequence length="84" mass="9948">MPPRKTVVNGCFLSLSFYFFFLSLDNKTTKIRSFQSNSNLQIQNYNNMHFLYESNVIDIRNQYKKSTKIHKTSIEDKSESKTKN</sequence>
<dbReference type="Proteomes" id="UP000008827">
    <property type="component" value="Chromosome 3"/>
</dbReference>
<proteinExistence type="predicted"/>
<keyword evidence="1" id="KW-1133">Transmembrane helix</keyword>
<protein>
    <submittedName>
        <fullName evidence="2 3">Uncharacterized protein</fullName>
    </submittedName>
</protein>
<evidence type="ECO:0000313" key="3">
    <source>
        <dbReference type="EnsemblPlants" id="KRH65876"/>
    </source>
</evidence>
<gene>
    <name evidence="2" type="ORF">GLYMA_03G067900</name>
</gene>
<evidence type="ECO:0000256" key="1">
    <source>
        <dbReference type="SAM" id="Phobius"/>
    </source>
</evidence>
<reference evidence="2" key="3">
    <citation type="submission" date="2018-07" db="EMBL/GenBank/DDBJ databases">
        <title>WGS assembly of Glycine max.</title>
        <authorList>
            <person name="Schmutz J."/>
            <person name="Cannon S."/>
            <person name="Schlueter J."/>
            <person name="Ma J."/>
            <person name="Mitros T."/>
            <person name="Nelson W."/>
            <person name="Hyten D."/>
            <person name="Song Q."/>
            <person name="Thelen J."/>
            <person name="Cheng J."/>
            <person name="Xu D."/>
            <person name="Hellsten U."/>
            <person name="May G."/>
            <person name="Yu Y."/>
            <person name="Sakurai T."/>
            <person name="Umezawa T."/>
            <person name="Bhattacharyya M."/>
            <person name="Sandhu D."/>
            <person name="Valliyodan B."/>
            <person name="Lindquist E."/>
            <person name="Peto M."/>
            <person name="Grant D."/>
            <person name="Shu S."/>
            <person name="Goodstein D."/>
            <person name="Barry K."/>
            <person name="Futrell-Griggs M."/>
            <person name="Abernathy B."/>
            <person name="Du J."/>
            <person name="Tian Z."/>
            <person name="Zhu L."/>
            <person name="Gill N."/>
            <person name="Joshi T."/>
            <person name="Libault M."/>
            <person name="Sethuraman A."/>
            <person name="Zhang X."/>
            <person name="Shinozaki K."/>
            <person name="Nguyen H."/>
            <person name="Wing R."/>
            <person name="Cregan P."/>
            <person name="Specht J."/>
            <person name="Grimwood J."/>
            <person name="Rokhsar D."/>
            <person name="Stacey G."/>
            <person name="Shoemaker R."/>
            <person name="Jackson S."/>
        </authorList>
    </citation>
    <scope>NUCLEOTIDE SEQUENCE</scope>
    <source>
        <tissue evidence="2">Callus</tissue>
    </source>
</reference>
<keyword evidence="4" id="KW-1185">Reference proteome</keyword>
<dbReference type="EnsemblPlants" id="KRH65876">
    <property type="protein sequence ID" value="KRH65876"/>
    <property type="gene ID" value="GLYMA_03G067900"/>
</dbReference>
<organism evidence="2">
    <name type="scientific">Glycine max</name>
    <name type="common">Soybean</name>
    <name type="synonym">Glycine hispida</name>
    <dbReference type="NCBI Taxonomy" id="3847"/>
    <lineage>
        <taxon>Eukaryota</taxon>
        <taxon>Viridiplantae</taxon>
        <taxon>Streptophyta</taxon>
        <taxon>Embryophyta</taxon>
        <taxon>Tracheophyta</taxon>
        <taxon>Spermatophyta</taxon>
        <taxon>Magnoliopsida</taxon>
        <taxon>eudicotyledons</taxon>
        <taxon>Gunneridae</taxon>
        <taxon>Pentapetalae</taxon>
        <taxon>rosids</taxon>
        <taxon>fabids</taxon>
        <taxon>Fabales</taxon>
        <taxon>Fabaceae</taxon>
        <taxon>Papilionoideae</taxon>
        <taxon>50 kb inversion clade</taxon>
        <taxon>NPAAA clade</taxon>
        <taxon>indigoferoid/millettioid clade</taxon>
        <taxon>Phaseoleae</taxon>
        <taxon>Glycine</taxon>
        <taxon>Glycine subgen. Soja</taxon>
    </lineage>
</organism>
<keyword evidence="1" id="KW-0472">Membrane</keyword>
<reference evidence="2 3" key="1">
    <citation type="journal article" date="2010" name="Nature">
        <title>Genome sequence of the palaeopolyploid soybean.</title>
        <authorList>
            <person name="Schmutz J."/>
            <person name="Cannon S.B."/>
            <person name="Schlueter J."/>
            <person name="Ma J."/>
            <person name="Mitros T."/>
            <person name="Nelson W."/>
            <person name="Hyten D.L."/>
            <person name="Song Q."/>
            <person name="Thelen J.J."/>
            <person name="Cheng J."/>
            <person name="Xu D."/>
            <person name="Hellsten U."/>
            <person name="May G.D."/>
            <person name="Yu Y."/>
            <person name="Sakurai T."/>
            <person name="Umezawa T."/>
            <person name="Bhattacharyya M.K."/>
            <person name="Sandhu D."/>
            <person name="Valliyodan B."/>
            <person name="Lindquist E."/>
            <person name="Peto M."/>
            <person name="Grant D."/>
            <person name="Shu S."/>
            <person name="Goodstein D."/>
            <person name="Barry K."/>
            <person name="Futrell-Griggs M."/>
            <person name="Abernathy B."/>
            <person name="Du J."/>
            <person name="Tian Z."/>
            <person name="Zhu L."/>
            <person name="Gill N."/>
            <person name="Joshi T."/>
            <person name="Libault M."/>
            <person name="Sethuraman A."/>
            <person name="Zhang X.-C."/>
            <person name="Shinozaki K."/>
            <person name="Nguyen H.T."/>
            <person name="Wing R.A."/>
            <person name="Cregan P."/>
            <person name="Specht J."/>
            <person name="Grimwood J."/>
            <person name="Rokhsar D."/>
            <person name="Stacey G."/>
            <person name="Shoemaker R.C."/>
            <person name="Jackson S.A."/>
        </authorList>
    </citation>
    <scope>NUCLEOTIDE SEQUENCE</scope>
    <source>
        <strain evidence="3">cv. Williams 82</strain>
        <tissue evidence="2">Callus</tissue>
    </source>
</reference>
<dbReference type="InParanoid" id="A0A0R0KQ14"/>
<dbReference type="AlphaFoldDB" id="A0A0R0KQ14"/>
<evidence type="ECO:0000313" key="4">
    <source>
        <dbReference type="Proteomes" id="UP000008827"/>
    </source>
</evidence>
<dbReference type="EMBL" id="CM000836">
    <property type="protein sequence ID" value="KRH65876.1"/>
    <property type="molecule type" value="Genomic_DNA"/>
</dbReference>
<accession>A0A0R0KQ14</accession>
<reference evidence="3" key="2">
    <citation type="submission" date="2018-02" db="UniProtKB">
        <authorList>
            <consortium name="EnsemblPlants"/>
        </authorList>
    </citation>
    <scope>IDENTIFICATION</scope>
    <source>
        <strain evidence="3">Williams 82</strain>
    </source>
</reference>
<name>A0A0R0KQ14_SOYBN</name>
<feature type="transmembrane region" description="Helical" evidence="1">
    <location>
        <begin position="6"/>
        <end position="24"/>
    </location>
</feature>
<dbReference type="Gramene" id="KRH65876">
    <property type="protein sequence ID" value="KRH65876"/>
    <property type="gene ID" value="GLYMA_03G067900"/>
</dbReference>